<name>A0A1T5CHY2_9SPHN</name>
<dbReference type="Proteomes" id="UP000189818">
    <property type="component" value="Unassembled WGS sequence"/>
</dbReference>
<dbReference type="AlphaFoldDB" id="A0A1T5CHY2"/>
<dbReference type="EMBL" id="FUYM01000004">
    <property type="protein sequence ID" value="SKB59057.1"/>
    <property type="molecule type" value="Genomic_DNA"/>
</dbReference>
<keyword evidence="2" id="KW-1185">Reference proteome</keyword>
<organism evidence="1 2">
    <name type="scientific">Rhizorhabdus histidinilytica</name>
    <dbReference type="NCBI Taxonomy" id="439228"/>
    <lineage>
        <taxon>Bacteria</taxon>
        <taxon>Pseudomonadati</taxon>
        <taxon>Pseudomonadota</taxon>
        <taxon>Alphaproteobacteria</taxon>
        <taxon>Sphingomonadales</taxon>
        <taxon>Sphingomonadaceae</taxon>
        <taxon>Rhizorhabdus</taxon>
    </lineage>
</organism>
<reference evidence="2" key="1">
    <citation type="submission" date="2017-02" db="EMBL/GenBank/DDBJ databases">
        <authorList>
            <person name="Varghese N."/>
            <person name="Submissions S."/>
        </authorList>
    </citation>
    <scope>NUCLEOTIDE SEQUENCE [LARGE SCALE GENOMIC DNA]</scope>
    <source>
        <strain evidence="2">UM2</strain>
    </source>
</reference>
<evidence type="ECO:0000313" key="2">
    <source>
        <dbReference type="Proteomes" id="UP000189818"/>
    </source>
</evidence>
<sequence>MKPAADPIAQAWEAYDAAALECHRMRIEGIPADQRVEKELEAVRLHQAFYVASLRSEPASQCAGIDTTSAAG</sequence>
<evidence type="ECO:0000313" key="1">
    <source>
        <dbReference type="EMBL" id="SKB59057.1"/>
    </source>
</evidence>
<dbReference type="STRING" id="439228.SAMN06295920_10477"/>
<accession>A0A1T5CHY2</accession>
<proteinExistence type="predicted"/>
<protein>
    <submittedName>
        <fullName evidence="1">Uncharacterized protein</fullName>
    </submittedName>
</protein>
<gene>
    <name evidence="1" type="ORF">SAMN06295920_10477</name>
</gene>